<dbReference type="EMBL" id="JAHUZN010000012">
    <property type="protein sequence ID" value="KAG8474461.1"/>
    <property type="molecule type" value="Genomic_DNA"/>
</dbReference>
<feature type="region of interest" description="Disordered" evidence="1">
    <location>
        <begin position="39"/>
        <end position="58"/>
    </location>
</feature>
<accession>A0A8J5XQQ4</accession>
<gene>
    <name evidence="2" type="ORF">CXB51_031423</name>
</gene>
<sequence>MVSGTGRYRNFLGNQTASNTTATAHAKGKEVLRGPPPGFLAKDTLEVPQPSTRPTNPYPPRVEFLQECAYMLDAFILMVLILGVGGRNWNSILQLREYQRVTSLKEWFGASIFKDSMGELVTLKQQGLVEQYHDQFVENILEISPRNGFLTGATFTTRASPHQTTFIAA</sequence>
<reference evidence="2 3" key="1">
    <citation type="journal article" date="2021" name="bioRxiv">
        <title>The Gossypium anomalum genome as a resource for cotton improvement and evolutionary analysis of hybrid incompatibility.</title>
        <authorList>
            <person name="Grover C.E."/>
            <person name="Yuan D."/>
            <person name="Arick M.A."/>
            <person name="Miller E.R."/>
            <person name="Hu G."/>
            <person name="Peterson D.G."/>
            <person name="Wendel J.F."/>
            <person name="Udall J.A."/>
        </authorList>
    </citation>
    <scope>NUCLEOTIDE SEQUENCE [LARGE SCALE GENOMIC DNA]</scope>
    <source>
        <strain evidence="2">JFW-Udall</strain>
        <tissue evidence="2">Leaf</tissue>
    </source>
</reference>
<evidence type="ECO:0000313" key="2">
    <source>
        <dbReference type="EMBL" id="KAG8474461.1"/>
    </source>
</evidence>
<protein>
    <submittedName>
        <fullName evidence="2">Uncharacterized protein</fullName>
    </submittedName>
</protein>
<proteinExistence type="predicted"/>
<evidence type="ECO:0000256" key="1">
    <source>
        <dbReference type="SAM" id="MobiDB-lite"/>
    </source>
</evidence>
<evidence type="ECO:0000313" key="3">
    <source>
        <dbReference type="Proteomes" id="UP000701853"/>
    </source>
</evidence>
<dbReference type="AlphaFoldDB" id="A0A8J5XQQ4"/>
<dbReference type="Proteomes" id="UP000701853">
    <property type="component" value="Chromosome 12"/>
</dbReference>
<organism evidence="2 3">
    <name type="scientific">Gossypium anomalum</name>
    <dbReference type="NCBI Taxonomy" id="47600"/>
    <lineage>
        <taxon>Eukaryota</taxon>
        <taxon>Viridiplantae</taxon>
        <taxon>Streptophyta</taxon>
        <taxon>Embryophyta</taxon>
        <taxon>Tracheophyta</taxon>
        <taxon>Spermatophyta</taxon>
        <taxon>Magnoliopsida</taxon>
        <taxon>eudicotyledons</taxon>
        <taxon>Gunneridae</taxon>
        <taxon>Pentapetalae</taxon>
        <taxon>rosids</taxon>
        <taxon>malvids</taxon>
        <taxon>Malvales</taxon>
        <taxon>Malvaceae</taxon>
        <taxon>Malvoideae</taxon>
        <taxon>Gossypium</taxon>
    </lineage>
</organism>
<name>A0A8J5XQQ4_9ROSI</name>
<keyword evidence="3" id="KW-1185">Reference proteome</keyword>
<comment type="caution">
    <text evidence="2">The sequence shown here is derived from an EMBL/GenBank/DDBJ whole genome shotgun (WGS) entry which is preliminary data.</text>
</comment>